<dbReference type="PANTHER" id="PTHR30158">
    <property type="entry name" value="ACRA/E-RELATED COMPONENT OF DRUG EFFLUX TRANSPORTER"/>
    <property type="match status" value="1"/>
</dbReference>
<dbReference type="Gene3D" id="2.40.30.170">
    <property type="match status" value="1"/>
</dbReference>
<evidence type="ECO:0000256" key="2">
    <source>
        <dbReference type="ARBA" id="ARBA00009477"/>
    </source>
</evidence>
<evidence type="ECO:0000313" key="6">
    <source>
        <dbReference type="EMBL" id="GHE23367.1"/>
    </source>
</evidence>
<dbReference type="Pfam" id="PF25917">
    <property type="entry name" value="BSH_RND"/>
    <property type="match status" value="1"/>
</dbReference>
<reference evidence="7" key="1">
    <citation type="journal article" date="2019" name="Int. J. Syst. Evol. Microbiol.">
        <title>The Global Catalogue of Microorganisms (GCM) 10K type strain sequencing project: providing services to taxonomists for standard genome sequencing and annotation.</title>
        <authorList>
            <consortium name="The Broad Institute Genomics Platform"/>
            <consortium name="The Broad Institute Genome Sequencing Center for Infectious Disease"/>
            <person name="Wu L."/>
            <person name="Ma J."/>
        </authorList>
    </citation>
    <scope>NUCLEOTIDE SEQUENCE [LARGE SCALE GENOMIC DNA]</scope>
    <source>
        <strain evidence="7">CGMCC 1.12966</strain>
    </source>
</reference>
<comment type="subcellular location">
    <subcellularLocation>
        <location evidence="1">Cell envelope</location>
    </subcellularLocation>
</comment>
<feature type="domain" description="Multidrug resistance protein MdtA-like barrel-sandwich hybrid" evidence="3">
    <location>
        <begin position="56"/>
        <end position="180"/>
    </location>
</feature>
<evidence type="ECO:0000259" key="3">
    <source>
        <dbReference type="Pfam" id="PF25917"/>
    </source>
</evidence>
<dbReference type="Gene3D" id="2.40.50.100">
    <property type="match status" value="1"/>
</dbReference>
<dbReference type="Gene3D" id="1.10.287.470">
    <property type="entry name" value="Helix hairpin bin"/>
    <property type="match status" value="1"/>
</dbReference>
<dbReference type="InterPro" id="IPR058627">
    <property type="entry name" value="MdtA-like_C"/>
</dbReference>
<organism evidence="6 7">
    <name type="scientific">Sphingobacterium griseoflavum</name>
    <dbReference type="NCBI Taxonomy" id="1474952"/>
    <lineage>
        <taxon>Bacteria</taxon>
        <taxon>Pseudomonadati</taxon>
        <taxon>Bacteroidota</taxon>
        <taxon>Sphingobacteriia</taxon>
        <taxon>Sphingobacteriales</taxon>
        <taxon>Sphingobacteriaceae</taxon>
        <taxon>Sphingobacterium</taxon>
    </lineage>
</organism>
<dbReference type="RefSeq" id="WP_189624856.1">
    <property type="nucleotide sequence ID" value="NZ_BNAF01000001.1"/>
</dbReference>
<dbReference type="Gene3D" id="2.40.420.20">
    <property type="match status" value="1"/>
</dbReference>
<dbReference type="InterPro" id="IPR006143">
    <property type="entry name" value="RND_pump_MFP"/>
</dbReference>
<protein>
    <submittedName>
        <fullName evidence="6">Hemolysin D</fullName>
    </submittedName>
</protein>
<dbReference type="SUPFAM" id="SSF111369">
    <property type="entry name" value="HlyD-like secretion proteins"/>
    <property type="match status" value="1"/>
</dbReference>
<comment type="similarity">
    <text evidence="2">Belongs to the membrane fusion protein (MFP) (TC 8.A.1) family.</text>
</comment>
<evidence type="ECO:0000259" key="4">
    <source>
        <dbReference type="Pfam" id="PF25944"/>
    </source>
</evidence>
<dbReference type="PANTHER" id="PTHR30158:SF23">
    <property type="entry name" value="MULTIDRUG RESISTANCE PROTEIN MEXA"/>
    <property type="match status" value="1"/>
</dbReference>
<evidence type="ECO:0000313" key="7">
    <source>
        <dbReference type="Proteomes" id="UP000620550"/>
    </source>
</evidence>
<dbReference type="Proteomes" id="UP000620550">
    <property type="component" value="Unassembled WGS sequence"/>
</dbReference>
<dbReference type="NCBIfam" id="TIGR01730">
    <property type="entry name" value="RND_mfp"/>
    <property type="match status" value="1"/>
</dbReference>
<name>A0ABQ3HV68_9SPHI</name>
<evidence type="ECO:0000259" key="5">
    <source>
        <dbReference type="Pfam" id="PF25967"/>
    </source>
</evidence>
<dbReference type="Pfam" id="PF25944">
    <property type="entry name" value="Beta-barrel_RND"/>
    <property type="match status" value="1"/>
</dbReference>
<dbReference type="EMBL" id="BNAF01000001">
    <property type="protein sequence ID" value="GHE23367.1"/>
    <property type="molecule type" value="Genomic_DNA"/>
</dbReference>
<proteinExistence type="inferred from homology"/>
<dbReference type="PROSITE" id="PS51257">
    <property type="entry name" value="PROKAR_LIPOPROTEIN"/>
    <property type="match status" value="1"/>
</dbReference>
<sequence>MKKQIMLMGCAALLALASCHNKQKEKEEDAHFLVTSPLIADTTIVKQYVSQVRSIRHIEVRSQERGYLEKVFVDEGQFVRKGQLMFQIMPKIYHAEYLKAQAETEATNIELQNIQTLADKNVVAPNELAMAKAKLKKAQAEMELASVHLGFTKITAPYDGIIDHLDLKLGSLVDEGDLLTNLSDNSTMWVYFNVPEAEYLNYKAHKSEQNLDQVQLMLANQDIYGQIGKVETIEADFNNETGNIAFRATFPNKENLLRNGQTGTILMPIPMPHAIIIPQKASFEIMDKKYVYVVAEDGKVLLTPITIRAELPDLYIVQSGLKGNEKILLEGIRKVQHGDKIHIDYKEPRRVLSSLTLPSE</sequence>
<feature type="domain" description="Multidrug resistance protein MdtA-like C-terminal permuted SH3" evidence="5">
    <location>
        <begin position="274"/>
        <end position="333"/>
    </location>
</feature>
<dbReference type="InterPro" id="IPR058626">
    <property type="entry name" value="MdtA-like_b-barrel"/>
</dbReference>
<evidence type="ECO:0000256" key="1">
    <source>
        <dbReference type="ARBA" id="ARBA00004196"/>
    </source>
</evidence>
<comment type="caution">
    <text evidence="6">The sequence shown here is derived from an EMBL/GenBank/DDBJ whole genome shotgun (WGS) entry which is preliminary data.</text>
</comment>
<gene>
    <name evidence="6" type="ORF">GCM10017764_03350</name>
</gene>
<feature type="domain" description="Multidrug resistance protein MdtA-like beta-barrel" evidence="4">
    <location>
        <begin position="187"/>
        <end position="267"/>
    </location>
</feature>
<accession>A0ABQ3HV68</accession>
<dbReference type="Pfam" id="PF25967">
    <property type="entry name" value="RND-MFP_C"/>
    <property type="match status" value="1"/>
</dbReference>
<dbReference type="InterPro" id="IPR058625">
    <property type="entry name" value="MdtA-like_BSH"/>
</dbReference>
<keyword evidence="7" id="KW-1185">Reference proteome</keyword>